<dbReference type="InterPro" id="IPR002525">
    <property type="entry name" value="Transp_IS110-like_N"/>
</dbReference>
<dbReference type="GO" id="GO:0004803">
    <property type="term" value="F:transposase activity"/>
    <property type="evidence" value="ECO:0007669"/>
    <property type="project" value="InterPro"/>
</dbReference>
<dbReference type="Pfam" id="PF02371">
    <property type="entry name" value="Transposase_20"/>
    <property type="match status" value="1"/>
</dbReference>
<evidence type="ECO:0000259" key="2">
    <source>
        <dbReference type="Pfam" id="PF01548"/>
    </source>
</evidence>
<dbReference type="EMBL" id="FQ958210">
    <property type="protein sequence ID" value="CCD05172.1"/>
    <property type="molecule type" value="Genomic_DNA"/>
</dbReference>
<dbReference type="NCBIfam" id="NF033542">
    <property type="entry name" value="transpos_IS110"/>
    <property type="match status" value="1"/>
</dbReference>
<reference evidence="4 5" key="1">
    <citation type="submission" date="2011-07" db="EMBL/GenBank/DDBJ databases">
        <authorList>
            <person name="Genoscope - CEA"/>
        </authorList>
    </citation>
    <scope>NUCLEOTIDE SEQUENCE [LARGE SCALE GENOMIC DNA]</scope>
    <source>
        <strain evidence="5">lorraine</strain>
    </source>
</reference>
<evidence type="ECO:0000256" key="1">
    <source>
        <dbReference type="SAM" id="Coils"/>
    </source>
</evidence>
<dbReference type="Pfam" id="PF01548">
    <property type="entry name" value="DEDD_Tnp_IS110"/>
    <property type="match status" value="1"/>
</dbReference>
<organism evidence="4 5">
    <name type="scientific">Legionella pneumophila subsp. pneumophila</name>
    <dbReference type="NCBI Taxonomy" id="91891"/>
    <lineage>
        <taxon>Bacteria</taxon>
        <taxon>Pseudomonadati</taxon>
        <taxon>Pseudomonadota</taxon>
        <taxon>Gammaproteobacteria</taxon>
        <taxon>Legionellales</taxon>
        <taxon>Legionellaceae</taxon>
        <taxon>Legionella</taxon>
    </lineage>
</organism>
<dbReference type="GO" id="GO:0003677">
    <property type="term" value="F:DNA binding"/>
    <property type="evidence" value="ECO:0007669"/>
    <property type="project" value="InterPro"/>
</dbReference>
<dbReference type="RefSeq" id="WP_014841349.1">
    <property type="nucleotide sequence ID" value="NC_018139.1"/>
</dbReference>
<accession>A0AAV2UWK1</accession>
<protein>
    <submittedName>
        <fullName evidence="4">Transposase, IS116/IS110/IS902</fullName>
    </submittedName>
</protein>
<dbReference type="KEGG" id="lpo:LPO_1113"/>
<gene>
    <name evidence="4" type="ORF">LPO_1113</name>
</gene>
<dbReference type="InterPro" id="IPR003346">
    <property type="entry name" value="Transposase_20"/>
</dbReference>
<feature type="domain" description="Transposase IS116/IS110/IS902 C-terminal" evidence="3">
    <location>
        <begin position="195"/>
        <end position="278"/>
    </location>
</feature>
<keyword evidence="1" id="KW-0175">Coiled coil</keyword>
<evidence type="ECO:0000313" key="5">
    <source>
        <dbReference type="Proteomes" id="UP000010102"/>
    </source>
</evidence>
<dbReference type="AlphaFoldDB" id="A0AAV2UWK1"/>
<feature type="domain" description="Transposase IS110-like N-terminal" evidence="2">
    <location>
        <begin position="8"/>
        <end position="152"/>
    </location>
</feature>
<feature type="coiled-coil region" evidence="1">
    <location>
        <begin position="159"/>
        <end position="186"/>
    </location>
</feature>
<dbReference type="InterPro" id="IPR047650">
    <property type="entry name" value="Transpos_IS110"/>
</dbReference>
<evidence type="ECO:0000259" key="3">
    <source>
        <dbReference type="Pfam" id="PF02371"/>
    </source>
</evidence>
<dbReference type="PANTHER" id="PTHR33055:SF13">
    <property type="entry name" value="TRANSPOSASE"/>
    <property type="match status" value="1"/>
</dbReference>
<evidence type="ECO:0000313" key="4">
    <source>
        <dbReference type="EMBL" id="CCD05172.1"/>
    </source>
</evidence>
<sequence length="314" mass="34781">MITYTSFIGIDIGKYSFVVALHGNKKVDEYENTPSGIEEFIQSYKKDLIKGLCILETTGGYEMGVLLTLCSQGFAVHRANTRKVKHFIKSYGNAAKTDKLDAKNLGLYGFERGKALELFTPQSKQSGELYEMIQRRTDLKQMLVAEKNRLKAPRAACVKESIQSLIEILKVKLEAITEEINSLIAQDPVLSEKKKILKTIPGIGDIIANELLILLPELGQLSRREIASLVGVAPRCNDSGTLQGYRRTTHGRAGVKPLLFLAAMAARNSNSILKTFYEGLLARGKIKMVALVALMRKIIVIANARLKIVQPIAF</sequence>
<name>A0AAV2UWK1_LEGPN</name>
<dbReference type="PANTHER" id="PTHR33055">
    <property type="entry name" value="TRANSPOSASE FOR INSERTION SEQUENCE ELEMENT IS1111A"/>
    <property type="match status" value="1"/>
</dbReference>
<proteinExistence type="predicted"/>
<dbReference type="Proteomes" id="UP000010102">
    <property type="component" value="Chromosome"/>
</dbReference>
<dbReference type="GO" id="GO:0006313">
    <property type="term" value="P:DNA transposition"/>
    <property type="evidence" value="ECO:0007669"/>
    <property type="project" value="InterPro"/>
</dbReference>